<evidence type="ECO:0000259" key="4">
    <source>
        <dbReference type="Pfam" id="PF00884"/>
    </source>
</evidence>
<dbReference type="Proteomes" id="UP001652542">
    <property type="component" value="Unassembled WGS sequence"/>
</dbReference>
<gene>
    <name evidence="5" type="primary">betC</name>
    <name evidence="5" type="ORF">OEW28_02265</name>
</gene>
<proteinExistence type="inferred from homology"/>
<dbReference type="GO" id="GO:0047753">
    <property type="term" value="F:choline-sulfatase activity"/>
    <property type="evidence" value="ECO:0007669"/>
    <property type="project" value="UniProtKB-EC"/>
</dbReference>
<organism evidence="5 6">
    <name type="scientific">Albidovulum marisflavi</name>
    <dbReference type="NCBI Taxonomy" id="2984159"/>
    <lineage>
        <taxon>Bacteria</taxon>
        <taxon>Pseudomonadati</taxon>
        <taxon>Pseudomonadota</taxon>
        <taxon>Alphaproteobacteria</taxon>
        <taxon>Rhodobacterales</taxon>
        <taxon>Paracoccaceae</taxon>
        <taxon>Albidovulum</taxon>
    </lineage>
</organism>
<sequence length="510" mass="57471">MTDRPNILLFMVDQLTSFVLSAYGGKVCKTPHIDALAARGTVFENAYCAYPLCAPSRFGMMAGRLPSRIGAYDNGAEFTASTPTFAHYLRLHGYYTCISGKMHFVGPDQFHGFEERLTTEIYPADMSWTPDADFRDFNKDEERAYTFGVSTIDTVRDAGPVARSMQIDYDEDVIHHAIRELYTRARGEDARPFLMTVSLTHPHDPYVITRDYWDRYEDGEIDAPRVPHIPVETRDPHSQSLYYHYGQDKCDLSEADYRNARRGYYGMISYVDDLFGRLMKALADSGYAENTVIIFASDHGDMIGERGMWFKKTLFDPAIQVPLIIAHPGCEARRIAAPVSLLDLFPTILDMAGITGEQIKTPLDGRSLTPALRGEEIDGPVYVEHIDGGTSAPRVCVRDGMKKLVISRAYPPQFYDLSKDPLERQNNAGKGDPDEARLAAMAEAAWPLDTLLGNVISSQVARKLIDTALATGREEIWDFTPRPLRQNSNYVRRGDAFPTVERRGYLHYKQ</sequence>
<dbReference type="NCBIfam" id="TIGR03417">
    <property type="entry name" value="chol_sulfatase"/>
    <property type="match status" value="1"/>
</dbReference>
<protein>
    <submittedName>
        <fullName evidence="5">Choline-sulfatase</fullName>
        <ecNumber evidence="5">3.1.6.6</ecNumber>
    </submittedName>
</protein>
<dbReference type="SUPFAM" id="SSF53649">
    <property type="entry name" value="Alkaline phosphatase-like"/>
    <property type="match status" value="1"/>
</dbReference>
<comment type="similarity">
    <text evidence="1">Belongs to the sulfatase family.</text>
</comment>
<evidence type="ECO:0000313" key="6">
    <source>
        <dbReference type="Proteomes" id="UP001652542"/>
    </source>
</evidence>
<dbReference type="PROSITE" id="PS00149">
    <property type="entry name" value="SULFATASE_2"/>
    <property type="match status" value="1"/>
</dbReference>
<evidence type="ECO:0000256" key="1">
    <source>
        <dbReference type="ARBA" id="ARBA00008779"/>
    </source>
</evidence>
<keyword evidence="2" id="KW-0479">Metal-binding</keyword>
<dbReference type="InterPro" id="IPR017785">
    <property type="entry name" value="Choline-sulfatase"/>
</dbReference>
<dbReference type="EC" id="3.1.6.6" evidence="5"/>
<reference evidence="5 6" key="1">
    <citation type="submission" date="2022-10" db="EMBL/GenBank/DDBJ databases">
        <title>Defluviimonas sp. nov., isolated from ocean surface water.</title>
        <authorList>
            <person name="He W."/>
            <person name="Wang L."/>
            <person name="Zhang D.-F."/>
        </authorList>
    </citation>
    <scope>NUCLEOTIDE SEQUENCE [LARGE SCALE GENOMIC DNA]</scope>
    <source>
        <strain evidence="5 6">WL0002</strain>
    </source>
</reference>
<dbReference type="Pfam" id="PF00884">
    <property type="entry name" value="Sulfatase"/>
    <property type="match status" value="1"/>
</dbReference>
<dbReference type="CDD" id="cd16032">
    <property type="entry name" value="choline-sulfatase"/>
    <property type="match status" value="1"/>
</dbReference>
<dbReference type="RefSeq" id="WP_263733096.1">
    <property type="nucleotide sequence ID" value="NZ_JAOWKY010000001.1"/>
</dbReference>
<dbReference type="PANTHER" id="PTHR45953">
    <property type="entry name" value="IDURONATE 2-SULFATASE"/>
    <property type="match status" value="1"/>
</dbReference>
<dbReference type="PANTHER" id="PTHR45953:SF1">
    <property type="entry name" value="IDURONATE 2-SULFATASE"/>
    <property type="match status" value="1"/>
</dbReference>
<feature type="domain" description="Sulfatase N-terminal" evidence="4">
    <location>
        <begin position="5"/>
        <end position="354"/>
    </location>
</feature>
<evidence type="ECO:0000256" key="3">
    <source>
        <dbReference type="ARBA" id="ARBA00022801"/>
    </source>
</evidence>
<dbReference type="InterPro" id="IPR000917">
    <property type="entry name" value="Sulfatase_N"/>
</dbReference>
<dbReference type="EMBL" id="JAOWKY010000001">
    <property type="protein sequence ID" value="MCV2867447.1"/>
    <property type="molecule type" value="Genomic_DNA"/>
</dbReference>
<evidence type="ECO:0000313" key="5">
    <source>
        <dbReference type="EMBL" id="MCV2867447.1"/>
    </source>
</evidence>
<dbReference type="Gene3D" id="3.40.720.10">
    <property type="entry name" value="Alkaline Phosphatase, subunit A"/>
    <property type="match status" value="1"/>
</dbReference>
<dbReference type="InterPro" id="IPR024607">
    <property type="entry name" value="Sulfatase_CS"/>
</dbReference>
<keyword evidence="6" id="KW-1185">Reference proteome</keyword>
<evidence type="ECO:0000256" key="2">
    <source>
        <dbReference type="ARBA" id="ARBA00022723"/>
    </source>
</evidence>
<keyword evidence="3 5" id="KW-0378">Hydrolase</keyword>
<dbReference type="PROSITE" id="PS00523">
    <property type="entry name" value="SULFATASE_1"/>
    <property type="match status" value="1"/>
</dbReference>
<accession>A0ABT2Z8J1</accession>
<dbReference type="InterPro" id="IPR017850">
    <property type="entry name" value="Alkaline_phosphatase_core_sf"/>
</dbReference>
<comment type="caution">
    <text evidence="5">The sequence shown here is derived from an EMBL/GenBank/DDBJ whole genome shotgun (WGS) entry which is preliminary data.</text>
</comment>
<name>A0ABT2Z8J1_9RHOB</name>